<dbReference type="EnsemblPlants" id="AVESA.00010b.r2.7DG1347320.1">
    <property type="protein sequence ID" value="AVESA.00010b.r2.7DG1347320.1.CDS"/>
    <property type="gene ID" value="AVESA.00010b.r2.7DG1347320"/>
</dbReference>
<name>A0ACD6AEF7_AVESA</name>
<protein>
    <submittedName>
        <fullName evidence="1">Uncharacterized protein</fullName>
    </submittedName>
</protein>
<proteinExistence type="predicted"/>
<accession>A0ACD6AEF7</accession>
<keyword evidence="2" id="KW-1185">Reference proteome</keyword>
<reference evidence="1" key="1">
    <citation type="submission" date="2021-05" db="EMBL/GenBank/DDBJ databases">
        <authorList>
            <person name="Scholz U."/>
            <person name="Mascher M."/>
            <person name="Fiebig A."/>
        </authorList>
    </citation>
    <scope>NUCLEOTIDE SEQUENCE [LARGE SCALE GENOMIC DNA]</scope>
</reference>
<organism evidence="1 2">
    <name type="scientific">Avena sativa</name>
    <name type="common">Oat</name>
    <dbReference type="NCBI Taxonomy" id="4498"/>
    <lineage>
        <taxon>Eukaryota</taxon>
        <taxon>Viridiplantae</taxon>
        <taxon>Streptophyta</taxon>
        <taxon>Embryophyta</taxon>
        <taxon>Tracheophyta</taxon>
        <taxon>Spermatophyta</taxon>
        <taxon>Magnoliopsida</taxon>
        <taxon>Liliopsida</taxon>
        <taxon>Poales</taxon>
        <taxon>Poaceae</taxon>
        <taxon>BOP clade</taxon>
        <taxon>Pooideae</taxon>
        <taxon>Poodae</taxon>
        <taxon>Poeae</taxon>
        <taxon>Poeae Chloroplast Group 1 (Aveneae type)</taxon>
        <taxon>Aveninae</taxon>
        <taxon>Avena</taxon>
    </lineage>
</organism>
<reference evidence="1" key="2">
    <citation type="submission" date="2025-09" db="UniProtKB">
        <authorList>
            <consortium name="EnsemblPlants"/>
        </authorList>
    </citation>
    <scope>IDENTIFICATION</scope>
</reference>
<sequence>MAPSTTSSTASPLSRILLSLPKPSTAQPTRCAKAAPGTDSGAGAGASKKSLVFTRREAAATALSTVLSRVLPAVAAETDVASAECSLETTPSGLAFCDRVVGAGAEAVKGQLIKAHYRGMLEDGTVFDSSYGRGRPLTIMVGVGEVIKGWDLCIAGGEGIPPMRVGGKRSLKLPPELAYGEKGAGCRGWEPTSCVIPPNSTLLFDVEYVGRASS</sequence>
<evidence type="ECO:0000313" key="2">
    <source>
        <dbReference type="Proteomes" id="UP001732700"/>
    </source>
</evidence>
<dbReference type="Proteomes" id="UP001732700">
    <property type="component" value="Chromosome 7D"/>
</dbReference>
<evidence type="ECO:0000313" key="1">
    <source>
        <dbReference type="EnsemblPlants" id="AVESA.00010b.r2.7DG1347320.1.CDS"/>
    </source>
</evidence>